<protein>
    <recommendedName>
        <fullName evidence="4">Myb-like domain-containing protein</fullName>
    </recommendedName>
</protein>
<feature type="region of interest" description="Disordered" evidence="1">
    <location>
        <begin position="1"/>
        <end position="63"/>
    </location>
</feature>
<comment type="caution">
    <text evidence="2">The sequence shown here is derived from an EMBL/GenBank/DDBJ whole genome shotgun (WGS) entry which is preliminary data.</text>
</comment>
<proteinExistence type="predicted"/>
<accession>A0A6G1E7W2</accession>
<reference evidence="2 3" key="1">
    <citation type="submission" date="2019-11" db="EMBL/GenBank/DDBJ databases">
        <title>Whole genome sequence of Oryza granulata.</title>
        <authorList>
            <person name="Li W."/>
        </authorList>
    </citation>
    <scope>NUCLEOTIDE SEQUENCE [LARGE SCALE GENOMIC DNA]</scope>
    <source>
        <strain evidence="3">cv. Menghai</strain>
        <tissue evidence="2">Leaf</tissue>
    </source>
</reference>
<keyword evidence="3" id="KW-1185">Reference proteome</keyword>
<feature type="compositionally biased region" description="Gly residues" evidence="1">
    <location>
        <begin position="25"/>
        <end position="37"/>
    </location>
</feature>
<sequence length="186" mass="19373">MNPSGLRKRRSRSTRDTDDSAGLGPVAGGAPGAGGAPKGDDVATGLSLGPHAQTIDPVTGGSLGDVLAPDTSVALGASGPPAPCAPTGFTAAGTPSPSGSYAVDDSQVKETINVEDEDNIQPAISNARSDRRLNWSNEEDIRLVSAWLHNSIDPVNGNDKKVDQYWLDVTSTYNSTTKCNRMRNRN</sequence>
<dbReference type="OrthoDB" id="687262at2759"/>
<dbReference type="PANTHER" id="PTHR45224:SF5">
    <property type="entry name" value="OS02G0311800 PROTEIN"/>
    <property type="match status" value="1"/>
</dbReference>
<organism evidence="2 3">
    <name type="scientific">Oryza meyeriana var. granulata</name>
    <dbReference type="NCBI Taxonomy" id="110450"/>
    <lineage>
        <taxon>Eukaryota</taxon>
        <taxon>Viridiplantae</taxon>
        <taxon>Streptophyta</taxon>
        <taxon>Embryophyta</taxon>
        <taxon>Tracheophyta</taxon>
        <taxon>Spermatophyta</taxon>
        <taxon>Magnoliopsida</taxon>
        <taxon>Liliopsida</taxon>
        <taxon>Poales</taxon>
        <taxon>Poaceae</taxon>
        <taxon>BOP clade</taxon>
        <taxon>Oryzoideae</taxon>
        <taxon>Oryzeae</taxon>
        <taxon>Oryzinae</taxon>
        <taxon>Oryza</taxon>
        <taxon>Oryza meyeriana</taxon>
    </lineage>
</organism>
<evidence type="ECO:0000313" key="2">
    <source>
        <dbReference type="EMBL" id="KAF0920870.1"/>
    </source>
</evidence>
<dbReference type="Proteomes" id="UP000479710">
    <property type="component" value="Unassembled WGS sequence"/>
</dbReference>
<evidence type="ECO:0008006" key="4">
    <source>
        <dbReference type="Google" id="ProtNLM"/>
    </source>
</evidence>
<gene>
    <name evidence="2" type="ORF">E2562_037530</name>
</gene>
<feature type="compositionally biased region" description="Basic residues" evidence="1">
    <location>
        <begin position="1"/>
        <end position="12"/>
    </location>
</feature>
<dbReference type="PANTHER" id="PTHR45224">
    <property type="entry name" value="OS01G0527900 PROTEIN-RELATED"/>
    <property type="match status" value="1"/>
</dbReference>
<dbReference type="AlphaFoldDB" id="A0A6G1E7W2"/>
<dbReference type="EMBL" id="SPHZ02000005">
    <property type="protein sequence ID" value="KAF0920870.1"/>
    <property type="molecule type" value="Genomic_DNA"/>
</dbReference>
<evidence type="ECO:0000313" key="3">
    <source>
        <dbReference type="Proteomes" id="UP000479710"/>
    </source>
</evidence>
<name>A0A6G1E7W2_9ORYZ</name>
<evidence type="ECO:0000256" key="1">
    <source>
        <dbReference type="SAM" id="MobiDB-lite"/>
    </source>
</evidence>